<dbReference type="GO" id="GO:0006355">
    <property type="term" value="P:regulation of DNA-templated transcription"/>
    <property type="evidence" value="ECO:0007669"/>
    <property type="project" value="TreeGrafter"/>
</dbReference>
<feature type="domain" description="HTH LytTR-type" evidence="5">
    <location>
        <begin position="159"/>
        <end position="260"/>
    </location>
</feature>
<dbReference type="SMART" id="SM00448">
    <property type="entry name" value="REC"/>
    <property type="match status" value="1"/>
</dbReference>
<keyword evidence="2" id="KW-0597">Phosphoprotein</keyword>
<feature type="compositionally biased region" description="Low complexity" evidence="3">
    <location>
        <begin position="130"/>
        <end position="144"/>
    </location>
</feature>
<evidence type="ECO:0000259" key="4">
    <source>
        <dbReference type="PROSITE" id="PS50110"/>
    </source>
</evidence>
<dbReference type="Pfam" id="PF00072">
    <property type="entry name" value="Response_reg"/>
    <property type="match status" value="1"/>
</dbReference>
<name>A0A1H4AQA1_9BACT</name>
<dbReference type="GO" id="GO:0000156">
    <property type="term" value="F:phosphorelay response regulator activity"/>
    <property type="evidence" value="ECO:0007669"/>
    <property type="project" value="TreeGrafter"/>
</dbReference>
<dbReference type="Gene3D" id="2.40.50.1020">
    <property type="entry name" value="LytTr DNA-binding domain"/>
    <property type="match status" value="1"/>
</dbReference>
<dbReference type="PANTHER" id="PTHR48111:SF17">
    <property type="entry name" value="TRANSCRIPTIONAL REGULATORY PROTEIN YPDB"/>
    <property type="match status" value="1"/>
</dbReference>
<proteinExistence type="predicted"/>
<evidence type="ECO:0000256" key="1">
    <source>
        <dbReference type="ARBA" id="ARBA00023125"/>
    </source>
</evidence>
<dbReference type="Proteomes" id="UP000199041">
    <property type="component" value="Unassembled WGS sequence"/>
</dbReference>
<sequence>MMMRCLAMDDEPLALALLADNISKVPFLELVASCNDPFKAIEIMQTASIDLIFTDIQMPGLTGLQFIEGLVNRPIVILITAYKQYALQSYDLDVVDYLVKPVALDRFIKACNKAHELFLLKKAMQSRQQSDQSGQTAGAQQAQPPSGPSPAGSPVPDYLFVNVGYSLEKVMLSDIIYIEGLRSYINIHLLSQPQPLLTRATMKSIEAYLPAPDFMRIHKSYIIATRQIQRMKKNDLTLIGGTELPIGEIYRPAVNDLIKNQLG</sequence>
<organism evidence="6 7">
    <name type="scientific">Arachidicoccus rhizosphaerae</name>
    <dbReference type="NCBI Taxonomy" id="551991"/>
    <lineage>
        <taxon>Bacteria</taxon>
        <taxon>Pseudomonadati</taxon>
        <taxon>Bacteroidota</taxon>
        <taxon>Chitinophagia</taxon>
        <taxon>Chitinophagales</taxon>
        <taxon>Chitinophagaceae</taxon>
        <taxon>Arachidicoccus</taxon>
    </lineage>
</organism>
<dbReference type="PANTHER" id="PTHR48111">
    <property type="entry name" value="REGULATOR OF RPOS"/>
    <property type="match status" value="1"/>
</dbReference>
<dbReference type="Pfam" id="PF04397">
    <property type="entry name" value="LytTR"/>
    <property type="match status" value="1"/>
</dbReference>
<dbReference type="EMBL" id="FNQY01000016">
    <property type="protein sequence ID" value="SEA38011.1"/>
    <property type="molecule type" value="Genomic_DNA"/>
</dbReference>
<keyword evidence="1 6" id="KW-0238">DNA-binding</keyword>
<dbReference type="PROSITE" id="PS50110">
    <property type="entry name" value="RESPONSE_REGULATORY"/>
    <property type="match status" value="1"/>
</dbReference>
<evidence type="ECO:0000256" key="3">
    <source>
        <dbReference type="SAM" id="MobiDB-lite"/>
    </source>
</evidence>
<feature type="domain" description="Response regulatory" evidence="4">
    <location>
        <begin position="4"/>
        <end position="115"/>
    </location>
</feature>
<protein>
    <submittedName>
        <fullName evidence="6">DNA-binding response regulator, LytR/AlgR family</fullName>
    </submittedName>
</protein>
<dbReference type="STRING" id="551991.SAMN05192529_1169"/>
<reference evidence="6 7" key="1">
    <citation type="submission" date="2016-10" db="EMBL/GenBank/DDBJ databases">
        <authorList>
            <person name="de Groot N.N."/>
        </authorList>
    </citation>
    <scope>NUCLEOTIDE SEQUENCE [LARGE SCALE GENOMIC DNA]</scope>
    <source>
        <strain evidence="6 7">Vu-144</strain>
    </source>
</reference>
<dbReference type="Gene3D" id="3.40.50.2300">
    <property type="match status" value="1"/>
</dbReference>
<evidence type="ECO:0000313" key="7">
    <source>
        <dbReference type="Proteomes" id="UP000199041"/>
    </source>
</evidence>
<dbReference type="AlphaFoldDB" id="A0A1H4AQA1"/>
<evidence type="ECO:0000256" key="2">
    <source>
        <dbReference type="PROSITE-ProRule" id="PRU00169"/>
    </source>
</evidence>
<dbReference type="SUPFAM" id="SSF52172">
    <property type="entry name" value="CheY-like"/>
    <property type="match status" value="1"/>
</dbReference>
<dbReference type="InterPro" id="IPR011006">
    <property type="entry name" value="CheY-like_superfamily"/>
</dbReference>
<evidence type="ECO:0000313" key="6">
    <source>
        <dbReference type="EMBL" id="SEA38011.1"/>
    </source>
</evidence>
<dbReference type="RefSeq" id="WP_211481843.1">
    <property type="nucleotide sequence ID" value="NZ_FNQY01000016.1"/>
</dbReference>
<dbReference type="GO" id="GO:0000976">
    <property type="term" value="F:transcription cis-regulatory region binding"/>
    <property type="evidence" value="ECO:0007669"/>
    <property type="project" value="TreeGrafter"/>
</dbReference>
<dbReference type="GO" id="GO:0032993">
    <property type="term" value="C:protein-DNA complex"/>
    <property type="evidence" value="ECO:0007669"/>
    <property type="project" value="TreeGrafter"/>
</dbReference>
<dbReference type="PROSITE" id="PS50930">
    <property type="entry name" value="HTH_LYTTR"/>
    <property type="match status" value="1"/>
</dbReference>
<dbReference type="SMART" id="SM00850">
    <property type="entry name" value="LytTR"/>
    <property type="match status" value="1"/>
</dbReference>
<dbReference type="InterPro" id="IPR007492">
    <property type="entry name" value="LytTR_DNA-bd_dom"/>
</dbReference>
<evidence type="ECO:0000259" key="5">
    <source>
        <dbReference type="PROSITE" id="PS50930"/>
    </source>
</evidence>
<feature type="region of interest" description="Disordered" evidence="3">
    <location>
        <begin position="130"/>
        <end position="152"/>
    </location>
</feature>
<dbReference type="InterPro" id="IPR001789">
    <property type="entry name" value="Sig_transdc_resp-reg_receiver"/>
</dbReference>
<accession>A0A1H4AQA1</accession>
<feature type="modified residue" description="4-aspartylphosphate" evidence="2">
    <location>
        <position position="55"/>
    </location>
</feature>
<dbReference type="InterPro" id="IPR039420">
    <property type="entry name" value="WalR-like"/>
</dbReference>
<gene>
    <name evidence="6" type="ORF">SAMN05192529_1169</name>
</gene>
<keyword evidence="7" id="KW-1185">Reference proteome</keyword>
<dbReference type="GO" id="GO:0005829">
    <property type="term" value="C:cytosol"/>
    <property type="evidence" value="ECO:0007669"/>
    <property type="project" value="TreeGrafter"/>
</dbReference>